<dbReference type="AlphaFoldDB" id="A0A517QSV6"/>
<dbReference type="Proteomes" id="UP000315724">
    <property type="component" value="Chromosome"/>
</dbReference>
<reference evidence="1 2" key="1">
    <citation type="submission" date="2019-02" db="EMBL/GenBank/DDBJ databases">
        <title>Deep-cultivation of Planctomycetes and their phenomic and genomic characterization uncovers novel biology.</title>
        <authorList>
            <person name="Wiegand S."/>
            <person name="Jogler M."/>
            <person name="Boedeker C."/>
            <person name="Pinto D."/>
            <person name="Vollmers J."/>
            <person name="Rivas-Marin E."/>
            <person name="Kohn T."/>
            <person name="Peeters S.H."/>
            <person name="Heuer A."/>
            <person name="Rast P."/>
            <person name="Oberbeckmann S."/>
            <person name="Bunk B."/>
            <person name="Jeske O."/>
            <person name="Meyerdierks A."/>
            <person name="Storesund J.E."/>
            <person name="Kallscheuer N."/>
            <person name="Luecker S."/>
            <person name="Lage O.M."/>
            <person name="Pohl T."/>
            <person name="Merkel B.J."/>
            <person name="Hornburger P."/>
            <person name="Mueller R.-W."/>
            <person name="Bruemmer F."/>
            <person name="Labrenz M."/>
            <person name="Spormann A.M."/>
            <person name="Op den Camp H."/>
            <person name="Overmann J."/>
            <person name="Amann R."/>
            <person name="Jetten M.S.M."/>
            <person name="Mascher T."/>
            <person name="Medema M.H."/>
            <person name="Devos D.P."/>
            <person name="Kaster A.-K."/>
            <person name="Ovreas L."/>
            <person name="Rohde M."/>
            <person name="Galperin M.Y."/>
            <person name="Jogler C."/>
        </authorList>
    </citation>
    <scope>NUCLEOTIDE SEQUENCE [LARGE SCALE GENOMIC DNA]</scope>
    <source>
        <strain evidence="1 2">Mal48</strain>
    </source>
</reference>
<dbReference type="Pfam" id="PF03692">
    <property type="entry name" value="CxxCxxCC"/>
    <property type="match status" value="1"/>
</dbReference>
<accession>A0A517QSV6</accession>
<dbReference type="RefSeq" id="WP_145203057.1">
    <property type="nucleotide sequence ID" value="NZ_CP036267.1"/>
</dbReference>
<organism evidence="1 2">
    <name type="scientific">Thalassoglobus polymorphus</name>
    <dbReference type="NCBI Taxonomy" id="2527994"/>
    <lineage>
        <taxon>Bacteria</taxon>
        <taxon>Pseudomonadati</taxon>
        <taxon>Planctomycetota</taxon>
        <taxon>Planctomycetia</taxon>
        <taxon>Planctomycetales</taxon>
        <taxon>Planctomycetaceae</taxon>
        <taxon>Thalassoglobus</taxon>
    </lineage>
</organism>
<name>A0A517QSV6_9PLAN</name>
<dbReference type="InterPro" id="IPR005358">
    <property type="entry name" value="Puta_zinc/iron-chelating_dom"/>
</dbReference>
<evidence type="ECO:0000313" key="1">
    <source>
        <dbReference type="EMBL" id="QDT34701.1"/>
    </source>
</evidence>
<evidence type="ECO:0000313" key="2">
    <source>
        <dbReference type="Proteomes" id="UP000315724"/>
    </source>
</evidence>
<dbReference type="GO" id="GO:0008168">
    <property type="term" value="F:methyltransferase activity"/>
    <property type="evidence" value="ECO:0007669"/>
    <property type="project" value="UniProtKB-KW"/>
</dbReference>
<dbReference type="GO" id="GO:0032259">
    <property type="term" value="P:methylation"/>
    <property type="evidence" value="ECO:0007669"/>
    <property type="project" value="UniProtKB-KW"/>
</dbReference>
<keyword evidence="1" id="KW-0969">Cilium</keyword>
<protein>
    <submittedName>
        <fullName evidence="1">Flagellin N-methylase</fullName>
    </submittedName>
</protein>
<keyword evidence="1" id="KW-0808">Transferase</keyword>
<proteinExistence type="predicted"/>
<dbReference type="OrthoDB" id="271280at2"/>
<keyword evidence="1" id="KW-0966">Cell projection</keyword>
<keyword evidence="1" id="KW-0489">Methyltransferase</keyword>
<gene>
    <name evidence="1" type="ORF">Mal48_39730</name>
</gene>
<keyword evidence="1" id="KW-0282">Flagellum</keyword>
<keyword evidence="2" id="KW-1185">Reference proteome</keyword>
<sequence length="124" mass="13804">MSDSSFNFPIVESCNGCGVCCHVQGAPPDFVALSLNPHFREDPSFAEDVERFDQLSGEPRDLLSAYLKQSAAGEIPTDGPCVWLDAKKEQCRFYDQRPSTCRVFEVNSPGCHFYRKLSGIEGYS</sequence>
<dbReference type="EMBL" id="CP036267">
    <property type="protein sequence ID" value="QDT34701.1"/>
    <property type="molecule type" value="Genomic_DNA"/>
</dbReference>
<dbReference type="KEGG" id="tpol:Mal48_39730"/>